<dbReference type="Proteomes" id="UP000268658">
    <property type="component" value="Chromosome"/>
</dbReference>
<evidence type="ECO:0000256" key="4">
    <source>
        <dbReference type="ARBA" id="ARBA00022840"/>
    </source>
</evidence>
<feature type="domain" description="ABC transporter" evidence="5">
    <location>
        <begin position="21"/>
        <end position="290"/>
    </location>
</feature>
<dbReference type="PROSITE" id="PS00211">
    <property type="entry name" value="ABC_TRANSPORTER_1"/>
    <property type="match status" value="1"/>
</dbReference>
<dbReference type="GO" id="GO:0005524">
    <property type="term" value="F:ATP binding"/>
    <property type="evidence" value="ECO:0007669"/>
    <property type="project" value="UniProtKB-KW"/>
</dbReference>
<dbReference type="PANTHER" id="PTHR43776:SF7">
    <property type="entry name" value="D,D-DIPEPTIDE TRANSPORT ATP-BINDING PROTEIN DDPF-RELATED"/>
    <property type="match status" value="1"/>
</dbReference>
<dbReference type="InterPro" id="IPR003593">
    <property type="entry name" value="AAA+_ATPase"/>
</dbReference>
<dbReference type="AlphaFoldDB" id="A0A3S4VC44"/>
<dbReference type="InterPro" id="IPR017871">
    <property type="entry name" value="ABC_transporter-like_CS"/>
</dbReference>
<dbReference type="KEGG" id="avc:NCTC10951_00085"/>
<dbReference type="NCBIfam" id="NF008453">
    <property type="entry name" value="PRK11308.1"/>
    <property type="match status" value="2"/>
</dbReference>
<dbReference type="InterPro" id="IPR050319">
    <property type="entry name" value="ABC_transp_ATP-bind"/>
</dbReference>
<dbReference type="Pfam" id="PF00005">
    <property type="entry name" value="ABC_tran"/>
    <property type="match status" value="2"/>
</dbReference>
<keyword evidence="6" id="KW-0378">Hydrolase</keyword>
<protein>
    <submittedName>
        <fullName evidence="6">Glutathione import ATP-binding protein GsiA</fullName>
        <ecNumber evidence="6">3.6.3.-</ecNumber>
    </submittedName>
</protein>
<dbReference type="GO" id="GO:0055085">
    <property type="term" value="P:transmembrane transport"/>
    <property type="evidence" value="ECO:0007669"/>
    <property type="project" value="UniProtKB-ARBA"/>
</dbReference>
<accession>A0A3S4VC44</accession>
<evidence type="ECO:0000313" key="7">
    <source>
        <dbReference type="Proteomes" id="UP000268658"/>
    </source>
</evidence>
<dbReference type="RefSeq" id="WP_126412946.1">
    <property type="nucleotide sequence ID" value="NZ_JASPER010000060.1"/>
</dbReference>
<evidence type="ECO:0000256" key="3">
    <source>
        <dbReference type="ARBA" id="ARBA00022741"/>
    </source>
</evidence>
<evidence type="ECO:0000313" key="6">
    <source>
        <dbReference type="EMBL" id="VEI14232.1"/>
    </source>
</evidence>
<keyword evidence="2" id="KW-0813">Transport</keyword>
<dbReference type="CDD" id="cd03257">
    <property type="entry name" value="ABC_NikE_OppD_transporters"/>
    <property type="match status" value="2"/>
</dbReference>
<dbReference type="EMBL" id="LR134477">
    <property type="protein sequence ID" value="VEI14232.1"/>
    <property type="molecule type" value="Genomic_DNA"/>
</dbReference>
<organism evidence="6 7">
    <name type="scientific">Actinomyces viscosus</name>
    <dbReference type="NCBI Taxonomy" id="1656"/>
    <lineage>
        <taxon>Bacteria</taxon>
        <taxon>Bacillati</taxon>
        <taxon>Actinomycetota</taxon>
        <taxon>Actinomycetes</taxon>
        <taxon>Actinomycetales</taxon>
        <taxon>Actinomycetaceae</taxon>
        <taxon>Actinomyces</taxon>
    </lineage>
</organism>
<proteinExistence type="inferred from homology"/>
<dbReference type="InterPro" id="IPR027417">
    <property type="entry name" value="P-loop_NTPase"/>
</dbReference>
<dbReference type="SMART" id="SM00382">
    <property type="entry name" value="AAA"/>
    <property type="match status" value="2"/>
</dbReference>
<dbReference type="GO" id="GO:0015833">
    <property type="term" value="P:peptide transport"/>
    <property type="evidence" value="ECO:0007669"/>
    <property type="project" value="InterPro"/>
</dbReference>
<evidence type="ECO:0000256" key="2">
    <source>
        <dbReference type="ARBA" id="ARBA00022448"/>
    </source>
</evidence>
<gene>
    <name evidence="6" type="primary">gsiA_1</name>
    <name evidence="6" type="ORF">NCTC10951_00085</name>
</gene>
<dbReference type="InterPro" id="IPR013563">
    <property type="entry name" value="Oligopep_ABC_C"/>
</dbReference>
<comment type="similarity">
    <text evidence="1">Belongs to the ABC transporter superfamily.</text>
</comment>
<dbReference type="NCBIfam" id="NF007739">
    <property type="entry name" value="PRK10419.1"/>
    <property type="match status" value="2"/>
</dbReference>
<dbReference type="Gene3D" id="3.40.50.300">
    <property type="entry name" value="P-loop containing nucleotide triphosphate hydrolases"/>
    <property type="match status" value="2"/>
</dbReference>
<dbReference type="GO" id="GO:0016887">
    <property type="term" value="F:ATP hydrolysis activity"/>
    <property type="evidence" value="ECO:0007669"/>
    <property type="project" value="InterPro"/>
</dbReference>
<keyword evidence="4 6" id="KW-0067">ATP-binding</keyword>
<dbReference type="InterPro" id="IPR003439">
    <property type="entry name" value="ABC_transporter-like_ATP-bd"/>
</dbReference>
<dbReference type="EC" id="3.6.3.-" evidence="6"/>
<dbReference type="Pfam" id="PF08352">
    <property type="entry name" value="oligo_HPY"/>
    <property type="match status" value="2"/>
</dbReference>
<reference evidence="6 7" key="1">
    <citation type="submission" date="2018-12" db="EMBL/GenBank/DDBJ databases">
        <authorList>
            <consortium name="Pathogen Informatics"/>
        </authorList>
    </citation>
    <scope>NUCLEOTIDE SEQUENCE [LARGE SCALE GENOMIC DNA]</scope>
    <source>
        <strain evidence="6 7">NCTC10951</strain>
    </source>
</reference>
<dbReference type="OrthoDB" id="4008250at2"/>
<dbReference type="SUPFAM" id="SSF52540">
    <property type="entry name" value="P-loop containing nucleoside triphosphate hydrolases"/>
    <property type="match status" value="2"/>
</dbReference>
<sequence>MSAPTTTPAPTASTDAESRLIEVENLTVTFHRPGADGGHEVRAVRGLDLTIAPGEAVGIVGESGSGKSVTARTLIGLTGGDPQISATRLEVAGQDATDLTDAQWRTIRGRRIGLILQDALTSLDPLRTIGKEIAEALRLADVVNTERRATGERPLSGRALAAAEREQAIALLEEVGIPEADLRVDQYPHELSGGLRQRALIASAIAGRPDLIIADEPTTALDVTVQAQVLDVLAARRATGSALLLISHDLAVVGQVCDRILVMKDGEVVESGPSQAVLTSPRHAYTRRLLAAVPSAASRGRLLATDARAPQRQNLSESADAEPLLAARDLVKDYPGPGGTVRRAVGGVDVEVRPGQTLGVVGESGSGKSTLARLLIALTEPDTGTIALDAEPWSPLPDRRRRTRRHRIQIINQDPISSFDPRYSVRDVIAEPLRSPAAGRRRPGRAQVAERVREVAELVGLPLERLDASPLALSGGQRQRVAIARALVTEPDILIADEPVSALDVSIQAQILDLLVEVRARTGAAIIFISHDLGVVHHLADDVLVMKDGQVVESGDVDTVFTRPAHPYTRRLLEALPSLPAAEAA</sequence>
<name>A0A3S4VC44_ACTVI</name>
<keyword evidence="3" id="KW-0547">Nucleotide-binding</keyword>
<feature type="domain" description="ABC transporter" evidence="5">
    <location>
        <begin position="325"/>
        <end position="573"/>
    </location>
</feature>
<dbReference type="PROSITE" id="PS50893">
    <property type="entry name" value="ABC_TRANSPORTER_2"/>
    <property type="match status" value="2"/>
</dbReference>
<evidence type="ECO:0000256" key="1">
    <source>
        <dbReference type="ARBA" id="ARBA00005417"/>
    </source>
</evidence>
<dbReference type="PANTHER" id="PTHR43776">
    <property type="entry name" value="TRANSPORT ATP-BINDING PROTEIN"/>
    <property type="match status" value="1"/>
</dbReference>
<evidence type="ECO:0000259" key="5">
    <source>
        <dbReference type="PROSITE" id="PS50893"/>
    </source>
</evidence>